<evidence type="ECO:0000259" key="3">
    <source>
        <dbReference type="Pfam" id="PF05239"/>
    </source>
</evidence>
<feature type="region of interest" description="Disordered" evidence="1">
    <location>
        <begin position="162"/>
        <end position="195"/>
    </location>
</feature>
<dbReference type="RefSeq" id="WP_150061825.1">
    <property type="nucleotide sequence ID" value="NZ_JACHII010000007.1"/>
</dbReference>
<reference evidence="4 5" key="1">
    <citation type="submission" date="2019-09" db="EMBL/GenBank/DDBJ databases">
        <title>Genome sequence of Roseospira marina, one of the more divergent members of the non-sulfur purple photosynthetic bacterial family, the Rhodospirillaceae.</title>
        <authorList>
            <person name="Meyer T."/>
            <person name="Kyndt J."/>
        </authorList>
    </citation>
    <scope>NUCLEOTIDE SEQUENCE [LARGE SCALE GENOMIC DNA]</scope>
    <source>
        <strain evidence="4 5">DSM 15113</strain>
    </source>
</reference>
<proteinExistence type="predicted"/>
<evidence type="ECO:0000313" key="5">
    <source>
        <dbReference type="Proteomes" id="UP000324065"/>
    </source>
</evidence>
<feature type="chain" id="PRO_5024454851" evidence="2">
    <location>
        <begin position="23"/>
        <end position="303"/>
    </location>
</feature>
<comment type="caution">
    <text evidence="4">The sequence shown here is derived from an EMBL/GenBank/DDBJ whole genome shotgun (WGS) entry which is preliminary data.</text>
</comment>
<dbReference type="Proteomes" id="UP000324065">
    <property type="component" value="Unassembled WGS sequence"/>
</dbReference>
<dbReference type="InterPro" id="IPR027275">
    <property type="entry name" value="PRC-brl_dom"/>
</dbReference>
<dbReference type="Pfam" id="PF05239">
    <property type="entry name" value="PRC"/>
    <property type="match status" value="1"/>
</dbReference>
<protein>
    <submittedName>
        <fullName evidence="4">PRC-barrel domain containing protein</fullName>
    </submittedName>
</protein>
<keyword evidence="5" id="KW-1185">Reference proteome</keyword>
<keyword evidence="2" id="KW-0732">Signal</keyword>
<dbReference type="OrthoDB" id="8021018at2"/>
<feature type="domain" description="PRC-barrel" evidence="3">
    <location>
        <begin position="222"/>
        <end position="275"/>
    </location>
</feature>
<name>A0A5M6IDI5_9PROT</name>
<dbReference type="Gene3D" id="2.30.30.240">
    <property type="entry name" value="PRC-barrel domain"/>
    <property type="match status" value="2"/>
</dbReference>
<dbReference type="PANTHER" id="PTHR36505:SF1">
    <property type="entry name" value="BLR1072 PROTEIN"/>
    <property type="match status" value="1"/>
</dbReference>
<dbReference type="PANTHER" id="PTHR36505">
    <property type="entry name" value="BLR1072 PROTEIN"/>
    <property type="match status" value="1"/>
</dbReference>
<feature type="region of interest" description="Disordered" evidence="1">
    <location>
        <begin position="65"/>
        <end position="87"/>
    </location>
</feature>
<dbReference type="InterPro" id="IPR011033">
    <property type="entry name" value="PRC_barrel-like_sf"/>
</dbReference>
<evidence type="ECO:0000313" key="4">
    <source>
        <dbReference type="EMBL" id="KAA5606303.1"/>
    </source>
</evidence>
<feature type="signal peptide" evidence="2">
    <location>
        <begin position="1"/>
        <end position="22"/>
    </location>
</feature>
<gene>
    <name evidence="4" type="ORF">F1188_07755</name>
</gene>
<sequence length="303" mass="31896">MRRLLATTAIVTFAAFPLTATAASMNDGAHSDTGTAESPTQHTATLGQSIPTSALIGMAVYTNTATDQGESGPDRDATGQETVGPGLADVPETWEAVGDVDDVLIDSDGTVSGLVVDASGFFELDEKLIRVDMDTLRFIPDSDDEGDFFVYYTGDRAVLQDQDYERSDAGTSAETSDGMTASEMMGTEGTANDTGNERMGALDRPAMTDSAVRNLSAETLGAARVYSRNGEWIGDIGDVLIDESGQVTNVVVDVGGFLGIGEKPVALGFDQIKVVPGADGEDDLSVQVMQTEDELKSMQTYSE</sequence>
<dbReference type="EMBL" id="VWPJ01000005">
    <property type="protein sequence ID" value="KAA5606303.1"/>
    <property type="molecule type" value="Genomic_DNA"/>
</dbReference>
<organism evidence="4 5">
    <name type="scientific">Roseospira marina</name>
    <dbReference type="NCBI Taxonomy" id="140057"/>
    <lineage>
        <taxon>Bacteria</taxon>
        <taxon>Pseudomonadati</taxon>
        <taxon>Pseudomonadota</taxon>
        <taxon>Alphaproteobacteria</taxon>
        <taxon>Rhodospirillales</taxon>
        <taxon>Rhodospirillaceae</taxon>
        <taxon>Roseospira</taxon>
    </lineage>
</organism>
<evidence type="ECO:0000256" key="2">
    <source>
        <dbReference type="SAM" id="SignalP"/>
    </source>
</evidence>
<accession>A0A5M6IDI5</accession>
<feature type="compositionally biased region" description="Polar residues" evidence="1">
    <location>
        <begin position="169"/>
        <end position="179"/>
    </location>
</feature>
<dbReference type="AlphaFoldDB" id="A0A5M6IDI5"/>
<evidence type="ECO:0000256" key="1">
    <source>
        <dbReference type="SAM" id="MobiDB-lite"/>
    </source>
</evidence>
<dbReference type="SUPFAM" id="SSF50346">
    <property type="entry name" value="PRC-barrel domain"/>
    <property type="match status" value="2"/>
</dbReference>